<dbReference type="NCBIfam" id="TIGR02207">
    <property type="entry name" value="lipid_A_htrB"/>
    <property type="match status" value="1"/>
</dbReference>
<dbReference type="PANTHER" id="PTHR30606:SF9">
    <property type="entry name" value="LIPID A BIOSYNTHESIS LAUROYLTRANSFERASE"/>
    <property type="match status" value="1"/>
</dbReference>
<evidence type="ECO:0000256" key="7">
    <source>
        <dbReference type="ARBA" id="ARBA00022989"/>
    </source>
</evidence>
<keyword evidence="2" id="KW-1003">Cell membrane</keyword>
<dbReference type="GO" id="GO:0005886">
    <property type="term" value="C:plasma membrane"/>
    <property type="evidence" value="ECO:0007669"/>
    <property type="project" value="UniProtKB-SubCell"/>
</dbReference>
<evidence type="ECO:0000256" key="4">
    <source>
        <dbReference type="ARBA" id="ARBA00022679"/>
    </source>
</evidence>
<evidence type="ECO:0000256" key="5">
    <source>
        <dbReference type="ARBA" id="ARBA00022692"/>
    </source>
</evidence>
<dbReference type="PIRSF" id="PIRSF026649">
    <property type="entry name" value="MsbB"/>
    <property type="match status" value="1"/>
</dbReference>
<dbReference type="InterPro" id="IPR004960">
    <property type="entry name" value="LipA_acyltrans"/>
</dbReference>
<dbReference type="InterPro" id="IPR011920">
    <property type="entry name" value="Lipid_A_LpxL_LpxP"/>
</dbReference>
<evidence type="ECO:0000313" key="11">
    <source>
        <dbReference type="Proteomes" id="UP000006322"/>
    </source>
</evidence>
<keyword evidence="8" id="KW-0472">Membrane</keyword>
<gene>
    <name evidence="10" type="primary">htrB</name>
    <name evidence="10" type="ORF">GPLA_4413</name>
</gene>
<evidence type="ECO:0000256" key="1">
    <source>
        <dbReference type="ARBA" id="ARBA00004533"/>
    </source>
</evidence>
<evidence type="ECO:0000256" key="8">
    <source>
        <dbReference type="ARBA" id="ARBA00023136"/>
    </source>
</evidence>
<sequence>MSVLAKKRVQIAKRNLALCFPDYSPAQRQKLLADNLDNAGMALLEASMGWWWPTWRIKKMAEFEGYEHIEAILAQGKGVLAYAIHNMNLEFAVRVAGLRNPSVAFYRKHNNPLMEYMQYHGRNRSNKYMVHKRDVRGLIQALNDGEICFYLPDQDYGRVKCEFVPFFAVEQTATTTGSLLFAKEANCETVFLASIKTATGYKIKVVPGLESFPSGDDKEDVAGMNKMVESLVLEAPEQYLWMHKRFKTRPNKDDPSLYD</sequence>
<dbReference type="PANTHER" id="PTHR30606">
    <property type="entry name" value="LIPID A BIOSYNTHESIS LAUROYL ACYLTRANSFERASE"/>
    <property type="match status" value="1"/>
</dbReference>
<comment type="subcellular location">
    <subcellularLocation>
        <location evidence="1">Cell inner membrane</location>
    </subcellularLocation>
</comment>
<dbReference type="GO" id="GO:0009245">
    <property type="term" value="P:lipid A biosynthetic process"/>
    <property type="evidence" value="ECO:0007669"/>
    <property type="project" value="InterPro"/>
</dbReference>
<comment type="caution">
    <text evidence="10">The sequence shown here is derived from an EMBL/GenBank/DDBJ whole genome shotgun (WGS) entry which is preliminary data.</text>
</comment>
<reference evidence="11" key="1">
    <citation type="journal article" date="2014" name="Environ. Microbiol.">
        <title>Comparative genomics of the marine bacterial genus Glaciecola reveals the high degree of genomic diversity and genomic characteristic for cold adaptation.</title>
        <authorList>
            <person name="Qin Q.L."/>
            <person name="Xie B.B."/>
            <person name="Yu Y."/>
            <person name="Shu Y.L."/>
            <person name="Rong J.C."/>
            <person name="Zhang Y.J."/>
            <person name="Zhao D.L."/>
            <person name="Chen X.L."/>
            <person name="Zhang X.Y."/>
            <person name="Chen B."/>
            <person name="Zhou B.C."/>
            <person name="Zhang Y.Z."/>
        </authorList>
    </citation>
    <scope>NUCLEOTIDE SEQUENCE [LARGE SCALE GENOMIC DNA]</scope>
    <source>
        <strain evidence="11">LMG 21857</strain>
    </source>
</reference>
<organism evidence="10 11">
    <name type="scientific">Paraglaciecola polaris LMG 21857</name>
    <dbReference type="NCBI Taxonomy" id="1129793"/>
    <lineage>
        <taxon>Bacteria</taxon>
        <taxon>Pseudomonadati</taxon>
        <taxon>Pseudomonadota</taxon>
        <taxon>Gammaproteobacteria</taxon>
        <taxon>Alteromonadales</taxon>
        <taxon>Alteromonadaceae</taxon>
        <taxon>Paraglaciecola</taxon>
    </lineage>
</organism>
<dbReference type="EC" id="2.3.1.-" evidence="10"/>
<evidence type="ECO:0000256" key="6">
    <source>
        <dbReference type="ARBA" id="ARBA00022985"/>
    </source>
</evidence>
<evidence type="ECO:0000256" key="9">
    <source>
        <dbReference type="ARBA" id="ARBA00023315"/>
    </source>
</evidence>
<keyword evidence="9 10" id="KW-0012">Acyltransferase</keyword>
<evidence type="ECO:0000256" key="3">
    <source>
        <dbReference type="ARBA" id="ARBA00022519"/>
    </source>
</evidence>
<keyword evidence="6" id="KW-0448">Lipopolysaccharide biosynthesis</keyword>
<keyword evidence="4 10" id="KW-0808">Transferase</keyword>
<dbReference type="AlphaFoldDB" id="K6ZYN4"/>
<dbReference type="STRING" id="1129793.GPLA_4413"/>
<keyword evidence="3" id="KW-0997">Cell inner membrane</keyword>
<dbReference type="CDD" id="cd07984">
    <property type="entry name" value="LPLAT_LABLAT-like"/>
    <property type="match status" value="1"/>
</dbReference>
<protein>
    <submittedName>
        <fullName evidence="10">Lipid A biosynthesis lauroyl acyltransferase</fullName>
        <ecNumber evidence="10">2.3.1.-</ecNumber>
    </submittedName>
</protein>
<keyword evidence="11" id="KW-1185">Reference proteome</keyword>
<dbReference type="Proteomes" id="UP000006322">
    <property type="component" value="Unassembled WGS sequence"/>
</dbReference>
<keyword evidence="7" id="KW-1133">Transmembrane helix</keyword>
<evidence type="ECO:0000256" key="2">
    <source>
        <dbReference type="ARBA" id="ARBA00022475"/>
    </source>
</evidence>
<accession>K6ZYN4</accession>
<dbReference type="EMBL" id="BAER01000127">
    <property type="protein sequence ID" value="GAC35292.1"/>
    <property type="molecule type" value="Genomic_DNA"/>
</dbReference>
<dbReference type="GO" id="GO:0016746">
    <property type="term" value="F:acyltransferase activity"/>
    <property type="evidence" value="ECO:0007669"/>
    <property type="project" value="UniProtKB-KW"/>
</dbReference>
<dbReference type="Pfam" id="PF03279">
    <property type="entry name" value="Lip_A_acyltrans"/>
    <property type="match status" value="1"/>
</dbReference>
<proteinExistence type="predicted"/>
<name>K6ZYN4_9ALTE</name>
<keyword evidence="5" id="KW-0812">Transmembrane</keyword>
<evidence type="ECO:0000313" key="10">
    <source>
        <dbReference type="EMBL" id="GAC35292.1"/>
    </source>
</evidence>
<dbReference type="GO" id="GO:0009103">
    <property type="term" value="P:lipopolysaccharide biosynthetic process"/>
    <property type="evidence" value="ECO:0007669"/>
    <property type="project" value="UniProtKB-KW"/>
</dbReference>